<evidence type="ECO:0000313" key="1">
    <source>
        <dbReference type="EMBL" id="TCS69710.1"/>
    </source>
</evidence>
<dbReference type="AlphaFoldDB" id="A0A4R3JTT6"/>
<organism evidence="1 2">
    <name type="scientific">Sulfuritortus calidifontis</name>
    <dbReference type="NCBI Taxonomy" id="1914471"/>
    <lineage>
        <taxon>Bacteria</taxon>
        <taxon>Pseudomonadati</taxon>
        <taxon>Pseudomonadota</taxon>
        <taxon>Betaproteobacteria</taxon>
        <taxon>Nitrosomonadales</taxon>
        <taxon>Thiobacillaceae</taxon>
        <taxon>Sulfuritortus</taxon>
    </lineage>
</organism>
<dbReference type="OrthoDB" id="9792877at2"/>
<dbReference type="Gene3D" id="3.40.50.2300">
    <property type="match status" value="1"/>
</dbReference>
<gene>
    <name evidence="1" type="ORF">EDC61_1198</name>
</gene>
<dbReference type="EMBL" id="SLZY01000019">
    <property type="protein sequence ID" value="TCS69710.1"/>
    <property type="molecule type" value="Genomic_DNA"/>
</dbReference>
<dbReference type="SUPFAM" id="SSF52172">
    <property type="entry name" value="CheY-like"/>
    <property type="match status" value="1"/>
</dbReference>
<sequence>MSQKVLLSVIEFLGYPNMRPLYERLGYKVATEFSVRKAIALMRKTPPDVVVADFFSDSDFRDRVSNLESLLAAAQKQAGCKTLVFYVPGHQDALDKVRQRFRIDAALTLPVREAELEAVLREWV</sequence>
<reference evidence="1 2" key="1">
    <citation type="submission" date="2019-03" db="EMBL/GenBank/DDBJ databases">
        <title>Genomic Encyclopedia of Type Strains, Phase IV (KMG-IV): sequencing the most valuable type-strain genomes for metagenomic binning, comparative biology and taxonomic classification.</title>
        <authorList>
            <person name="Goeker M."/>
        </authorList>
    </citation>
    <scope>NUCLEOTIDE SEQUENCE [LARGE SCALE GENOMIC DNA]</scope>
    <source>
        <strain evidence="1 2">DSM 103923</strain>
    </source>
</reference>
<name>A0A4R3JTT6_9PROT</name>
<keyword evidence="2" id="KW-1185">Reference proteome</keyword>
<comment type="caution">
    <text evidence="1">The sequence shown here is derived from an EMBL/GenBank/DDBJ whole genome shotgun (WGS) entry which is preliminary data.</text>
</comment>
<evidence type="ECO:0008006" key="3">
    <source>
        <dbReference type="Google" id="ProtNLM"/>
    </source>
</evidence>
<protein>
    <recommendedName>
        <fullName evidence="3">Response regulatory domain-containing protein</fullName>
    </recommendedName>
</protein>
<dbReference type="InterPro" id="IPR011006">
    <property type="entry name" value="CheY-like_superfamily"/>
</dbReference>
<evidence type="ECO:0000313" key="2">
    <source>
        <dbReference type="Proteomes" id="UP000295135"/>
    </source>
</evidence>
<accession>A0A4R3JTT6</accession>
<proteinExistence type="predicted"/>
<dbReference type="Proteomes" id="UP000295135">
    <property type="component" value="Unassembled WGS sequence"/>
</dbReference>
<dbReference type="RefSeq" id="WP_126457930.1">
    <property type="nucleotide sequence ID" value="NZ_AP018721.1"/>
</dbReference>